<comment type="caution">
    <text evidence="2">The sequence shown here is derived from an EMBL/GenBank/DDBJ whole genome shotgun (WGS) entry which is preliminary data.</text>
</comment>
<dbReference type="EMBL" id="JAPEUY010000010">
    <property type="protein sequence ID" value="KAJ4369242.1"/>
    <property type="molecule type" value="Genomic_DNA"/>
</dbReference>
<reference evidence="2" key="1">
    <citation type="submission" date="2022-10" db="EMBL/GenBank/DDBJ databases">
        <title>Tapping the CABI collections for fungal endophytes: first genome assemblies for Collariella, Neodidymelliopsis, Ascochyta clinopodiicola, Didymella pomorum, Didymosphaeria variabile, Neocosmospora piperis and Neocucurbitaria cava.</title>
        <authorList>
            <person name="Hill R."/>
        </authorList>
    </citation>
    <scope>NUCLEOTIDE SEQUENCE</scope>
    <source>
        <strain evidence="2">IMI 356814</strain>
    </source>
</reference>
<dbReference type="AlphaFoldDB" id="A0A9W9CM40"/>
<evidence type="ECO:0000313" key="3">
    <source>
        <dbReference type="Proteomes" id="UP001140560"/>
    </source>
</evidence>
<sequence>MPHTDEQILPPSIYGCALYRRGCVGQTLERNPNLCTTCEEHHPYLLRGMIADDPAVKALYDEVMEQNERSFACVSRREAYFDAPWTKIVMDARIRLRSRQQEEETGQLGLEETQKNNYQKAWEREGEDAPPAVQHGWPPIPSYVLCSQVDTPDSLCTTCVGALDGDEKLELRKYFEQSTWTLKQPEVAENTEVVESGKSKKSLRERASQIFRKPGPKKRDA</sequence>
<keyword evidence="3" id="KW-1185">Reference proteome</keyword>
<organism evidence="2 3">
    <name type="scientific">Neocucurbitaria cava</name>
    <dbReference type="NCBI Taxonomy" id="798079"/>
    <lineage>
        <taxon>Eukaryota</taxon>
        <taxon>Fungi</taxon>
        <taxon>Dikarya</taxon>
        <taxon>Ascomycota</taxon>
        <taxon>Pezizomycotina</taxon>
        <taxon>Dothideomycetes</taxon>
        <taxon>Pleosporomycetidae</taxon>
        <taxon>Pleosporales</taxon>
        <taxon>Pleosporineae</taxon>
        <taxon>Cucurbitariaceae</taxon>
        <taxon>Neocucurbitaria</taxon>
    </lineage>
</organism>
<evidence type="ECO:0000256" key="1">
    <source>
        <dbReference type="SAM" id="MobiDB-lite"/>
    </source>
</evidence>
<feature type="region of interest" description="Disordered" evidence="1">
    <location>
        <begin position="100"/>
        <end position="135"/>
    </location>
</feature>
<accession>A0A9W9CM40</accession>
<protein>
    <submittedName>
        <fullName evidence="2">Uncharacterized protein</fullName>
    </submittedName>
</protein>
<feature type="region of interest" description="Disordered" evidence="1">
    <location>
        <begin position="188"/>
        <end position="221"/>
    </location>
</feature>
<dbReference type="Proteomes" id="UP001140560">
    <property type="component" value="Unassembled WGS sequence"/>
</dbReference>
<proteinExistence type="predicted"/>
<name>A0A9W9CM40_9PLEO</name>
<feature type="compositionally biased region" description="Basic and acidic residues" evidence="1">
    <location>
        <begin position="195"/>
        <end position="207"/>
    </location>
</feature>
<gene>
    <name evidence="2" type="ORF">N0V83_006327</name>
</gene>
<evidence type="ECO:0000313" key="2">
    <source>
        <dbReference type="EMBL" id="KAJ4369242.1"/>
    </source>
</evidence>